<dbReference type="AlphaFoldDB" id="A0AAD9JNP5"/>
<evidence type="ECO:0000259" key="5">
    <source>
        <dbReference type="PROSITE" id="PS50835"/>
    </source>
</evidence>
<organism evidence="7 8">
    <name type="scientific">Paralvinella palmiformis</name>
    <dbReference type="NCBI Taxonomy" id="53620"/>
    <lineage>
        <taxon>Eukaryota</taxon>
        <taxon>Metazoa</taxon>
        <taxon>Spiralia</taxon>
        <taxon>Lophotrochozoa</taxon>
        <taxon>Annelida</taxon>
        <taxon>Polychaeta</taxon>
        <taxon>Sedentaria</taxon>
        <taxon>Canalipalpata</taxon>
        <taxon>Terebellida</taxon>
        <taxon>Terebelliformia</taxon>
        <taxon>Alvinellidae</taxon>
        <taxon>Paralvinella</taxon>
    </lineage>
</organism>
<dbReference type="InterPro" id="IPR032675">
    <property type="entry name" value="LRR_dom_sf"/>
</dbReference>
<dbReference type="InterPro" id="IPR003961">
    <property type="entry name" value="FN3_dom"/>
</dbReference>
<dbReference type="InterPro" id="IPR036179">
    <property type="entry name" value="Ig-like_dom_sf"/>
</dbReference>
<dbReference type="CDD" id="cd00063">
    <property type="entry name" value="FN3"/>
    <property type="match status" value="1"/>
</dbReference>
<feature type="domain" description="Fibronectin type-III" evidence="6">
    <location>
        <begin position="184"/>
        <end position="272"/>
    </location>
</feature>
<accession>A0AAD9JNP5</accession>
<dbReference type="InterPro" id="IPR003598">
    <property type="entry name" value="Ig_sub2"/>
</dbReference>
<feature type="region of interest" description="Disordered" evidence="3">
    <location>
        <begin position="454"/>
        <end position="477"/>
    </location>
</feature>
<dbReference type="InterPro" id="IPR007110">
    <property type="entry name" value="Ig-like_dom"/>
</dbReference>
<reference evidence="7" key="1">
    <citation type="journal article" date="2023" name="Mol. Biol. Evol.">
        <title>Third-Generation Sequencing Reveals the Adaptive Role of the Epigenome in Three Deep-Sea Polychaetes.</title>
        <authorList>
            <person name="Perez M."/>
            <person name="Aroh O."/>
            <person name="Sun Y."/>
            <person name="Lan Y."/>
            <person name="Juniper S.K."/>
            <person name="Young C.R."/>
            <person name="Angers B."/>
            <person name="Qian P.Y."/>
        </authorList>
    </citation>
    <scope>NUCLEOTIDE SEQUENCE</scope>
    <source>
        <strain evidence="7">P08H-3</strain>
    </source>
</reference>
<comment type="caution">
    <text evidence="7">The sequence shown here is derived from an EMBL/GenBank/DDBJ whole genome shotgun (WGS) entry which is preliminary data.</text>
</comment>
<keyword evidence="4" id="KW-0472">Membrane</keyword>
<dbReference type="SUPFAM" id="SSF48726">
    <property type="entry name" value="Immunoglobulin"/>
    <property type="match status" value="1"/>
</dbReference>
<feature type="transmembrane region" description="Helical" evidence="4">
    <location>
        <begin position="285"/>
        <end position="308"/>
    </location>
</feature>
<dbReference type="SUPFAM" id="SSF49265">
    <property type="entry name" value="Fibronectin type III"/>
    <property type="match status" value="1"/>
</dbReference>
<evidence type="ECO:0000313" key="7">
    <source>
        <dbReference type="EMBL" id="KAK2156421.1"/>
    </source>
</evidence>
<evidence type="ECO:0000256" key="3">
    <source>
        <dbReference type="SAM" id="MobiDB-lite"/>
    </source>
</evidence>
<dbReference type="EMBL" id="JAODUP010000214">
    <property type="protein sequence ID" value="KAK2156421.1"/>
    <property type="molecule type" value="Genomic_DNA"/>
</dbReference>
<feature type="domain" description="Ig-like" evidence="5">
    <location>
        <begin position="73"/>
        <end position="180"/>
    </location>
</feature>
<dbReference type="Gene3D" id="2.60.40.10">
    <property type="entry name" value="Immunoglobulins"/>
    <property type="match status" value="2"/>
</dbReference>
<evidence type="ECO:0000259" key="6">
    <source>
        <dbReference type="PROSITE" id="PS50853"/>
    </source>
</evidence>
<gene>
    <name evidence="7" type="ORF">LSH36_214g05031</name>
</gene>
<dbReference type="Pfam" id="PF13927">
    <property type="entry name" value="Ig_3"/>
    <property type="match status" value="1"/>
</dbReference>
<dbReference type="Gene3D" id="3.80.10.10">
    <property type="entry name" value="Ribonuclease Inhibitor"/>
    <property type="match status" value="1"/>
</dbReference>
<dbReference type="InterPro" id="IPR003599">
    <property type="entry name" value="Ig_sub"/>
</dbReference>
<name>A0AAD9JNP5_9ANNE</name>
<dbReference type="PANTHER" id="PTHR45842:SF12">
    <property type="entry name" value="KEKKON 5, ISOFORM A"/>
    <property type="match status" value="1"/>
</dbReference>
<evidence type="ECO:0000256" key="1">
    <source>
        <dbReference type="ARBA" id="ARBA00022729"/>
    </source>
</evidence>
<dbReference type="InterPro" id="IPR050467">
    <property type="entry name" value="LRFN"/>
</dbReference>
<dbReference type="PANTHER" id="PTHR45842">
    <property type="entry name" value="SYNAPTIC ADHESION-LIKE MOLECULE SALM"/>
    <property type="match status" value="1"/>
</dbReference>
<keyword evidence="2" id="KW-0325">Glycoprotein</keyword>
<dbReference type="PROSITE" id="PS50835">
    <property type="entry name" value="IG_LIKE"/>
    <property type="match status" value="1"/>
</dbReference>
<feature type="compositionally biased region" description="Basic and acidic residues" evidence="3">
    <location>
        <begin position="455"/>
        <end position="471"/>
    </location>
</feature>
<evidence type="ECO:0000313" key="8">
    <source>
        <dbReference type="Proteomes" id="UP001208570"/>
    </source>
</evidence>
<proteinExistence type="predicted"/>
<dbReference type="InterPro" id="IPR036116">
    <property type="entry name" value="FN3_sf"/>
</dbReference>
<evidence type="ECO:0000256" key="2">
    <source>
        <dbReference type="ARBA" id="ARBA00023180"/>
    </source>
</evidence>
<sequence>MLSKLPSLQTLGLGGNSLFCDCNILWLIDEVKHRPRNLTIPNRDNLVCESPTILRGITLNEVDETNVPDTCAPRILPLYSLQYAIDLGDSLRLNCRAVGRPVPQTDWLLPGKRSDGDGTDIMVLKTGKREGAGVRRLADHISISLAGTLTVDYAAATDGGQYTCLASNPRGRDERTAHVRVKTNLADVIILGVTQHSVTVTWRSRSFQHTYRILYRRSGTNDTYHSVNIEPYMRTFTANDLTPKAKYEFCIAMEQASRTVRINCTLVTTRRQEYRISGLFNARNFIIGGAAGCFALVLIVVCTATYFIKRYNRRKRAQEELYSDNLSQLFLASMDSMSDTTPITYENTGAEMFDDDDIDEIRSTASMPGCSTYTSVIRSNNNGDQMKYSGFFIPTDVAKLGRKVLRLRLLAKGGRAVGGVNIRHRTPEMSKNPRLKWAATSSDDNELMFAIRTTRNRESSERTEGSPRRLDLGSTGSGRRIGVLTKGQLLDQDQRIALVEDQGDI</sequence>
<protein>
    <submittedName>
        <fullName evidence="7">Uncharacterized protein</fullName>
    </submittedName>
</protein>
<dbReference type="SMART" id="SM00408">
    <property type="entry name" value="IGc2"/>
    <property type="match status" value="1"/>
</dbReference>
<keyword evidence="8" id="KW-1185">Reference proteome</keyword>
<keyword evidence="4" id="KW-1133">Transmembrane helix</keyword>
<dbReference type="SMART" id="SM00409">
    <property type="entry name" value="IG"/>
    <property type="match status" value="1"/>
</dbReference>
<keyword evidence="1" id="KW-0732">Signal</keyword>
<dbReference type="InterPro" id="IPR013783">
    <property type="entry name" value="Ig-like_fold"/>
</dbReference>
<dbReference type="PROSITE" id="PS50853">
    <property type="entry name" value="FN3"/>
    <property type="match status" value="1"/>
</dbReference>
<dbReference type="Proteomes" id="UP001208570">
    <property type="component" value="Unassembled WGS sequence"/>
</dbReference>
<keyword evidence="4" id="KW-0812">Transmembrane</keyword>
<evidence type="ECO:0000256" key="4">
    <source>
        <dbReference type="SAM" id="Phobius"/>
    </source>
</evidence>
<dbReference type="SUPFAM" id="SSF52058">
    <property type="entry name" value="L domain-like"/>
    <property type="match status" value="1"/>
</dbReference>